<sequence length="34" mass="3974">PVAVLLTLAIQWSAFIRVRTRRPADWKGRFYPTS</sequence>
<gene>
    <name evidence="1" type="ORF">AVDCRST_MAG90-24</name>
</gene>
<evidence type="ECO:0000313" key="1">
    <source>
        <dbReference type="EMBL" id="CAA9304577.1"/>
    </source>
</evidence>
<reference evidence="1" key="1">
    <citation type="submission" date="2020-02" db="EMBL/GenBank/DDBJ databases">
        <authorList>
            <person name="Meier V. D."/>
        </authorList>
    </citation>
    <scope>NUCLEOTIDE SEQUENCE</scope>
    <source>
        <strain evidence="1">AVDCRST_MAG90</strain>
    </source>
</reference>
<name>A0A6J4KFE8_9HYPH</name>
<dbReference type="EMBL" id="CADCUC010000006">
    <property type="protein sequence ID" value="CAA9304577.1"/>
    <property type="molecule type" value="Genomic_DNA"/>
</dbReference>
<dbReference type="AlphaFoldDB" id="A0A6J4KFE8"/>
<feature type="non-terminal residue" evidence="1">
    <location>
        <position position="1"/>
    </location>
</feature>
<accession>A0A6J4KFE8</accession>
<protein>
    <submittedName>
        <fullName evidence="1">Uncharacterized protein</fullName>
    </submittedName>
</protein>
<proteinExistence type="predicted"/>
<organism evidence="1">
    <name type="scientific">uncultured Microvirga sp</name>
    <dbReference type="NCBI Taxonomy" id="412392"/>
    <lineage>
        <taxon>Bacteria</taxon>
        <taxon>Pseudomonadati</taxon>
        <taxon>Pseudomonadota</taxon>
        <taxon>Alphaproteobacteria</taxon>
        <taxon>Hyphomicrobiales</taxon>
        <taxon>Methylobacteriaceae</taxon>
        <taxon>Microvirga</taxon>
        <taxon>environmental samples</taxon>
    </lineage>
</organism>